<dbReference type="InterPro" id="IPR021109">
    <property type="entry name" value="Peptidase_aspartic_dom_sf"/>
</dbReference>
<protein>
    <submittedName>
        <fullName evidence="8">Acid protease</fullName>
    </submittedName>
</protein>
<evidence type="ECO:0000256" key="3">
    <source>
        <dbReference type="ARBA" id="ARBA00022750"/>
    </source>
</evidence>
<keyword evidence="2 8" id="KW-0645">Protease</keyword>
<dbReference type="CDD" id="cd06097">
    <property type="entry name" value="Aspergillopepsin_like"/>
    <property type="match status" value="1"/>
</dbReference>
<evidence type="ECO:0000256" key="2">
    <source>
        <dbReference type="ARBA" id="ARBA00022670"/>
    </source>
</evidence>
<evidence type="ECO:0000256" key="1">
    <source>
        <dbReference type="ARBA" id="ARBA00007447"/>
    </source>
</evidence>
<comment type="similarity">
    <text evidence="1">Belongs to the peptidase A1 family.</text>
</comment>
<evidence type="ECO:0000256" key="5">
    <source>
        <dbReference type="PIRSR" id="PIRSR601461-1"/>
    </source>
</evidence>
<dbReference type="Proteomes" id="UP000800235">
    <property type="component" value="Unassembled WGS sequence"/>
</dbReference>
<gene>
    <name evidence="8" type="ORF">EJ08DRAFT_671244</name>
</gene>
<feature type="chain" id="PRO_5040169952" evidence="6">
    <location>
        <begin position="21"/>
        <end position="410"/>
    </location>
</feature>
<name>A0A9P4NNC3_9PEZI</name>
<keyword evidence="4" id="KW-0378">Hydrolase</keyword>
<dbReference type="OrthoDB" id="2747330at2759"/>
<evidence type="ECO:0000256" key="4">
    <source>
        <dbReference type="ARBA" id="ARBA00022801"/>
    </source>
</evidence>
<evidence type="ECO:0000313" key="8">
    <source>
        <dbReference type="EMBL" id="KAF2428995.1"/>
    </source>
</evidence>
<dbReference type="Pfam" id="PF00026">
    <property type="entry name" value="Asp"/>
    <property type="match status" value="1"/>
</dbReference>
<feature type="active site" evidence="5">
    <location>
        <position position="112"/>
    </location>
</feature>
<reference evidence="8" key="1">
    <citation type="journal article" date="2020" name="Stud. Mycol.">
        <title>101 Dothideomycetes genomes: a test case for predicting lifestyles and emergence of pathogens.</title>
        <authorList>
            <person name="Haridas S."/>
            <person name="Albert R."/>
            <person name="Binder M."/>
            <person name="Bloem J."/>
            <person name="Labutti K."/>
            <person name="Salamov A."/>
            <person name="Andreopoulos B."/>
            <person name="Baker S."/>
            <person name="Barry K."/>
            <person name="Bills G."/>
            <person name="Bluhm B."/>
            <person name="Cannon C."/>
            <person name="Castanera R."/>
            <person name="Culley D."/>
            <person name="Daum C."/>
            <person name="Ezra D."/>
            <person name="Gonzalez J."/>
            <person name="Henrissat B."/>
            <person name="Kuo A."/>
            <person name="Liang C."/>
            <person name="Lipzen A."/>
            <person name="Lutzoni F."/>
            <person name="Magnuson J."/>
            <person name="Mondo S."/>
            <person name="Nolan M."/>
            <person name="Ohm R."/>
            <person name="Pangilinan J."/>
            <person name="Park H.-J."/>
            <person name="Ramirez L."/>
            <person name="Alfaro M."/>
            <person name="Sun H."/>
            <person name="Tritt A."/>
            <person name="Yoshinaga Y."/>
            <person name="Zwiers L.-H."/>
            <person name="Turgeon B."/>
            <person name="Goodwin S."/>
            <person name="Spatafora J."/>
            <person name="Crous P."/>
            <person name="Grigoriev I."/>
        </authorList>
    </citation>
    <scope>NUCLEOTIDE SEQUENCE</scope>
    <source>
        <strain evidence="8">CBS 130266</strain>
    </source>
</reference>
<dbReference type="PANTHER" id="PTHR47966">
    <property type="entry name" value="BETA-SITE APP-CLEAVING ENZYME, ISOFORM A-RELATED"/>
    <property type="match status" value="1"/>
</dbReference>
<comment type="caution">
    <text evidence="8">The sequence shown here is derived from an EMBL/GenBank/DDBJ whole genome shotgun (WGS) entry which is preliminary data.</text>
</comment>
<evidence type="ECO:0000313" key="9">
    <source>
        <dbReference type="Proteomes" id="UP000800235"/>
    </source>
</evidence>
<dbReference type="PROSITE" id="PS51767">
    <property type="entry name" value="PEPTIDASE_A1"/>
    <property type="match status" value="1"/>
</dbReference>
<dbReference type="PRINTS" id="PR00792">
    <property type="entry name" value="PEPSIN"/>
</dbReference>
<dbReference type="GO" id="GO:0004190">
    <property type="term" value="F:aspartic-type endopeptidase activity"/>
    <property type="evidence" value="ECO:0007669"/>
    <property type="project" value="UniProtKB-KW"/>
</dbReference>
<dbReference type="Gene3D" id="2.40.70.10">
    <property type="entry name" value="Acid Proteases"/>
    <property type="match status" value="2"/>
</dbReference>
<feature type="active site" evidence="5">
    <location>
        <position position="298"/>
    </location>
</feature>
<sequence>MVPWLSISVFAVLSTLGTCAKPPSSTWSHVATSQKLTLEQVAVTRKTPWSQELRRAYLKYGKQPPAYLDEAIRNYEAKEENTTSIGAKPYYGDMEYLVEVKVGNLNLSLDLDTGSADLWVFSTLQPNSQRRGRPNGRMYDPKGTNAKPLPGHTWAIKYGDGSGANGQVYLESVTIGSITFPHQAIGAASKISSSFSRDPNNDGMLGLAFSRINAISPKPQLTWFDNVKSKLAAPVFTCALKRKQIGTYDFGYIDPKKYKGDITWVDVKQKGGFWDFEATGFQVGNGPVQKLTWDSMADTGTSLWYAPPAVANAYWANVTGATWRAIRGGWTYPCAAKLPDITLIISGNKVTVPAINMNYQTISSTECYGGIQRTEDGDPLHVAGDTFLKNLFVAFEHPTNGQARLGFAQT</sequence>
<organism evidence="8 9">
    <name type="scientific">Tothia fuscella</name>
    <dbReference type="NCBI Taxonomy" id="1048955"/>
    <lineage>
        <taxon>Eukaryota</taxon>
        <taxon>Fungi</taxon>
        <taxon>Dikarya</taxon>
        <taxon>Ascomycota</taxon>
        <taxon>Pezizomycotina</taxon>
        <taxon>Dothideomycetes</taxon>
        <taxon>Pleosporomycetidae</taxon>
        <taxon>Venturiales</taxon>
        <taxon>Cylindrosympodiaceae</taxon>
        <taxon>Tothia</taxon>
    </lineage>
</organism>
<evidence type="ECO:0000259" key="7">
    <source>
        <dbReference type="PROSITE" id="PS51767"/>
    </source>
</evidence>
<keyword evidence="9" id="KW-1185">Reference proteome</keyword>
<dbReference type="EMBL" id="MU007051">
    <property type="protein sequence ID" value="KAF2428995.1"/>
    <property type="molecule type" value="Genomic_DNA"/>
</dbReference>
<keyword evidence="3" id="KW-0064">Aspartyl protease</keyword>
<dbReference type="PANTHER" id="PTHR47966:SF1">
    <property type="entry name" value="ASPARTYL PROTEINASE"/>
    <property type="match status" value="1"/>
</dbReference>
<feature type="domain" description="Peptidase A1" evidence="7">
    <location>
        <begin position="96"/>
        <end position="408"/>
    </location>
</feature>
<dbReference type="InterPro" id="IPR033121">
    <property type="entry name" value="PEPTIDASE_A1"/>
</dbReference>
<feature type="signal peptide" evidence="6">
    <location>
        <begin position="1"/>
        <end position="20"/>
    </location>
</feature>
<keyword evidence="6" id="KW-0732">Signal</keyword>
<dbReference type="AlphaFoldDB" id="A0A9P4NNC3"/>
<dbReference type="InterPro" id="IPR034163">
    <property type="entry name" value="Aspergillopepsin-like_cat_dom"/>
</dbReference>
<dbReference type="InterPro" id="IPR001461">
    <property type="entry name" value="Aspartic_peptidase_A1"/>
</dbReference>
<dbReference type="GO" id="GO:0006508">
    <property type="term" value="P:proteolysis"/>
    <property type="evidence" value="ECO:0007669"/>
    <property type="project" value="UniProtKB-KW"/>
</dbReference>
<dbReference type="FunFam" id="2.40.70.10:FF:000026">
    <property type="entry name" value="Endothiapepsin"/>
    <property type="match status" value="1"/>
</dbReference>
<proteinExistence type="inferred from homology"/>
<evidence type="ECO:0000256" key="6">
    <source>
        <dbReference type="SAM" id="SignalP"/>
    </source>
</evidence>
<dbReference type="SUPFAM" id="SSF50630">
    <property type="entry name" value="Acid proteases"/>
    <property type="match status" value="1"/>
</dbReference>
<accession>A0A9P4NNC3</accession>